<evidence type="ECO:0000313" key="3">
    <source>
        <dbReference type="Proteomes" id="UP000775213"/>
    </source>
</evidence>
<feature type="region of interest" description="Disordered" evidence="1">
    <location>
        <begin position="202"/>
        <end position="226"/>
    </location>
</feature>
<keyword evidence="3" id="KW-1185">Reference proteome</keyword>
<gene>
    <name evidence="2" type="ORF">IEQ34_016055</name>
</gene>
<comment type="caution">
    <text evidence="2">The sequence shown here is derived from an EMBL/GenBank/DDBJ whole genome shotgun (WGS) entry which is preliminary data.</text>
</comment>
<feature type="region of interest" description="Disordered" evidence="1">
    <location>
        <begin position="1"/>
        <end position="67"/>
    </location>
</feature>
<evidence type="ECO:0000256" key="1">
    <source>
        <dbReference type="SAM" id="MobiDB-lite"/>
    </source>
</evidence>
<reference evidence="2 3" key="1">
    <citation type="journal article" date="2021" name="Hortic Res">
        <title>Chromosome-scale assembly of the Dendrobium chrysotoxum genome enhances the understanding of orchid evolution.</title>
        <authorList>
            <person name="Zhang Y."/>
            <person name="Zhang G.Q."/>
            <person name="Zhang D."/>
            <person name="Liu X.D."/>
            <person name="Xu X.Y."/>
            <person name="Sun W.H."/>
            <person name="Yu X."/>
            <person name="Zhu X."/>
            <person name="Wang Z.W."/>
            <person name="Zhao X."/>
            <person name="Zhong W.Y."/>
            <person name="Chen H."/>
            <person name="Yin W.L."/>
            <person name="Huang T."/>
            <person name="Niu S.C."/>
            <person name="Liu Z.J."/>
        </authorList>
    </citation>
    <scope>NUCLEOTIDE SEQUENCE [LARGE SCALE GENOMIC DNA]</scope>
    <source>
        <strain evidence="2">Lindl</strain>
    </source>
</reference>
<protein>
    <submittedName>
        <fullName evidence="2">Uncharacterized protein</fullName>
    </submittedName>
</protein>
<proteinExistence type="predicted"/>
<organism evidence="2 3">
    <name type="scientific">Dendrobium chrysotoxum</name>
    <name type="common">Orchid</name>
    <dbReference type="NCBI Taxonomy" id="161865"/>
    <lineage>
        <taxon>Eukaryota</taxon>
        <taxon>Viridiplantae</taxon>
        <taxon>Streptophyta</taxon>
        <taxon>Embryophyta</taxon>
        <taxon>Tracheophyta</taxon>
        <taxon>Spermatophyta</taxon>
        <taxon>Magnoliopsida</taxon>
        <taxon>Liliopsida</taxon>
        <taxon>Asparagales</taxon>
        <taxon>Orchidaceae</taxon>
        <taxon>Epidendroideae</taxon>
        <taxon>Malaxideae</taxon>
        <taxon>Dendrobiinae</taxon>
        <taxon>Dendrobium</taxon>
    </lineage>
</organism>
<dbReference type="EMBL" id="JAGFBR010000015">
    <property type="protein sequence ID" value="KAH0454131.1"/>
    <property type="molecule type" value="Genomic_DNA"/>
</dbReference>
<name>A0AAV7GD12_DENCH</name>
<dbReference type="Proteomes" id="UP000775213">
    <property type="component" value="Unassembled WGS sequence"/>
</dbReference>
<accession>A0AAV7GD12</accession>
<sequence>MGENKKKGKKKKGNQSKHSASIFTAEDVYQIKPDDSMQNHHIGAPSNADSQSVGVSESDLDQEKRNNREEKCVELLEEINKLEVEKNICSQTEASLEEQIDGLQCKNASLAMREADFEERLKKMEEMHQSFALEESSIKEVVSKLDDANERLHLQVMELKDSRDSLAQENKQLTDSISTLESRIQHLEMVASFNLSSKIHGQEKPHLKAAETSTKPDILNEDPSEKASEIHVEPVQLAGTAENPTSEKTIKHSFTMKSSTSTDYALEYNKSLLESNEKIDTFAKTNESRSVNGIEDLTSMEQLQQIQLLGLNDSRVSEDVISVPLDDIIQELQVTPVKSEAEPVVPLSDAPLIGAPFRLISFVARFVSGADLVDQDKPKRDF</sequence>
<feature type="compositionally biased region" description="Basic residues" evidence="1">
    <location>
        <begin position="1"/>
        <end position="15"/>
    </location>
</feature>
<dbReference type="AlphaFoldDB" id="A0AAV7GD12"/>
<evidence type="ECO:0000313" key="2">
    <source>
        <dbReference type="EMBL" id="KAH0454131.1"/>
    </source>
</evidence>